<sequence length="238" mass="26689">MLTNSIASTASIRFEQSSNQSSEVLRWFGKAAIAFATLAGFVLAPAPVSAQQAASTHPPGHRVALIDVTYILKNLPAIKAQISKLEADLEKHKAELKQKRDTLKQSVEQLKTLKVGTADYARQEEYVANLESALRSYTIYKHRELSDAEAKTYYDSYQRMTAVVRAIATRNNINLVLRFNSEDIDSEQNDSVTRGIMRNVVYHDSTVNMTNTVLQYLKEQTNRSQFATIVNPSSDTNR</sequence>
<dbReference type="Pfam" id="PF03938">
    <property type="entry name" value="OmpH"/>
    <property type="match status" value="1"/>
</dbReference>
<dbReference type="GO" id="GO:0051082">
    <property type="term" value="F:unfolded protein binding"/>
    <property type="evidence" value="ECO:0007669"/>
    <property type="project" value="InterPro"/>
</dbReference>
<accession>A0A5C6DR83</accession>
<keyword evidence="1" id="KW-0175">Coiled coil</keyword>
<dbReference type="InterPro" id="IPR024930">
    <property type="entry name" value="Skp_dom_sf"/>
</dbReference>
<dbReference type="Proteomes" id="UP000315471">
    <property type="component" value="Unassembled WGS sequence"/>
</dbReference>
<organism evidence="2 3">
    <name type="scientific">Novipirellula aureliae</name>
    <dbReference type="NCBI Taxonomy" id="2527966"/>
    <lineage>
        <taxon>Bacteria</taxon>
        <taxon>Pseudomonadati</taxon>
        <taxon>Planctomycetota</taxon>
        <taxon>Planctomycetia</taxon>
        <taxon>Pirellulales</taxon>
        <taxon>Pirellulaceae</taxon>
        <taxon>Novipirellula</taxon>
    </lineage>
</organism>
<evidence type="ECO:0000313" key="2">
    <source>
        <dbReference type="EMBL" id="TWU38725.1"/>
    </source>
</evidence>
<evidence type="ECO:0000256" key="1">
    <source>
        <dbReference type="SAM" id="Coils"/>
    </source>
</evidence>
<gene>
    <name evidence="2" type="ORF">Q31b_38030</name>
</gene>
<name>A0A5C6DR83_9BACT</name>
<evidence type="ECO:0000313" key="3">
    <source>
        <dbReference type="Proteomes" id="UP000315471"/>
    </source>
</evidence>
<dbReference type="InterPro" id="IPR005632">
    <property type="entry name" value="Chaperone_Skp"/>
</dbReference>
<dbReference type="SMART" id="SM00935">
    <property type="entry name" value="OmpH"/>
    <property type="match status" value="1"/>
</dbReference>
<feature type="coiled-coil region" evidence="1">
    <location>
        <begin position="75"/>
        <end position="113"/>
    </location>
</feature>
<comment type="caution">
    <text evidence="2">The sequence shown here is derived from an EMBL/GenBank/DDBJ whole genome shotgun (WGS) entry which is preliminary data.</text>
</comment>
<reference evidence="2 3" key="1">
    <citation type="submission" date="2019-02" db="EMBL/GenBank/DDBJ databases">
        <title>Deep-cultivation of Planctomycetes and their phenomic and genomic characterization uncovers novel biology.</title>
        <authorList>
            <person name="Wiegand S."/>
            <person name="Jogler M."/>
            <person name="Boedeker C."/>
            <person name="Pinto D."/>
            <person name="Vollmers J."/>
            <person name="Rivas-Marin E."/>
            <person name="Kohn T."/>
            <person name="Peeters S.H."/>
            <person name="Heuer A."/>
            <person name="Rast P."/>
            <person name="Oberbeckmann S."/>
            <person name="Bunk B."/>
            <person name="Jeske O."/>
            <person name="Meyerdierks A."/>
            <person name="Storesund J.E."/>
            <person name="Kallscheuer N."/>
            <person name="Luecker S."/>
            <person name="Lage O.M."/>
            <person name="Pohl T."/>
            <person name="Merkel B.J."/>
            <person name="Hornburger P."/>
            <person name="Mueller R.-W."/>
            <person name="Bruemmer F."/>
            <person name="Labrenz M."/>
            <person name="Spormann A.M."/>
            <person name="Op Den Camp H."/>
            <person name="Overmann J."/>
            <person name="Amann R."/>
            <person name="Jetten M.S.M."/>
            <person name="Mascher T."/>
            <person name="Medema M.H."/>
            <person name="Devos D.P."/>
            <person name="Kaster A.-K."/>
            <person name="Ovreas L."/>
            <person name="Rohde M."/>
            <person name="Galperin M.Y."/>
            <person name="Jogler C."/>
        </authorList>
    </citation>
    <scope>NUCLEOTIDE SEQUENCE [LARGE SCALE GENOMIC DNA]</scope>
    <source>
        <strain evidence="2 3">Q31b</strain>
    </source>
</reference>
<protein>
    <submittedName>
        <fullName evidence="2">Outer membrane protein (OmpH-like)</fullName>
    </submittedName>
</protein>
<dbReference type="RefSeq" id="WP_231617668.1">
    <property type="nucleotide sequence ID" value="NZ_SJPY01000006.1"/>
</dbReference>
<proteinExistence type="predicted"/>
<dbReference type="SUPFAM" id="SSF111384">
    <property type="entry name" value="OmpH-like"/>
    <property type="match status" value="1"/>
</dbReference>
<keyword evidence="3" id="KW-1185">Reference proteome</keyword>
<dbReference type="EMBL" id="SJPY01000006">
    <property type="protein sequence ID" value="TWU38725.1"/>
    <property type="molecule type" value="Genomic_DNA"/>
</dbReference>
<dbReference type="Gene3D" id="3.30.910.20">
    <property type="entry name" value="Skp domain"/>
    <property type="match status" value="1"/>
</dbReference>
<dbReference type="AlphaFoldDB" id="A0A5C6DR83"/>